<dbReference type="OrthoDB" id="1113003at2"/>
<dbReference type="RefSeq" id="WP_038336458.1">
    <property type="nucleotide sequence ID" value="NZ_JSYQ01000025.1"/>
</dbReference>
<protein>
    <recommendedName>
        <fullName evidence="3">GNAT family N-acetyltransferase</fullName>
    </recommendedName>
</protein>
<dbReference type="AlphaFoldDB" id="A0A376FZX8"/>
<dbReference type="InterPro" id="IPR016181">
    <property type="entry name" value="Acyl_CoA_acyltransferase"/>
</dbReference>
<dbReference type="SUPFAM" id="SSF55729">
    <property type="entry name" value="Acyl-CoA N-acyltransferases (Nat)"/>
    <property type="match status" value="1"/>
</dbReference>
<proteinExistence type="predicted"/>
<dbReference type="EMBL" id="UFXS01000001">
    <property type="protein sequence ID" value="STD52948.1"/>
    <property type="molecule type" value="Genomic_DNA"/>
</dbReference>
<evidence type="ECO:0008006" key="3">
    <source>
        <dbReference type="Google" id="ProtNLM"/>
    </source>
</evidence>
<name>A0A376FZX8_9FLAO</name>
<reference evidence="1 2" key="1">
    <citation type="submission" date="2018-06" db="EMBL/GenBank/DDBJ databases">
        <authorList>
            <consortium name="Pathogen Informatics"/>
            <person name="Doyle S."/>
        </authorList>
    </citation>
    <scope>NUCLEOTIDE SEQUENCE [LARGE SCALE GENOMIC DNA]</scope>
    <source>
        <strain evidence="1 2">NCTC13456</strain>
    </source>
</reference>
<organism evidence="1 2">
    <name type="scientific">Empedobacter falsenii</name>
    <dbReference type="NCBI Taxonomy" id="343874"/>
    <lineage>
        <taxon>Bacteria</taxon>
        <taxon>Pseudomonadati</taxon>
        <taxon>Bacteroidota</taxon>
        <taxon>Flavobacteriia</taxon>
        <taxon>Flavobacteriales</taxon>
        <taxon>Weeksellaceae</taxon>
        <taxon>Empedobacter</taxon>
    </lineage>
</organism>
<sequence>MIKRVSRKKLDVNKYTECLNRSVNYRIYAEVFYLDALVENNWDCYVLNDYEAIMPLPFVKKFGFKFIVQPIYCQQLGVFHQANFSKETFKRFEKKLHRNLVRAYAFNEENTEMFEPKGQKKVNYILDLGQDYENLFSNYSRNRRNKVRQAIKFDYNLNKTNQLNNFHKINSSYEYMTSNNLINYSKDKLEQLLSKKIINVYEIFDNEKNLLGCQLIMISKNRIYNFAFARNKNSKSNFGSDFMIDYIIKNFSNSELTLDFEGSMVPSIAKFMQDFGPIEKHYTNYSNLDFLTKKN</sequence>
<dbReference type="Proteomes" id="UP000254737">
    <property type="component" value="Unassembled WGS sequence"/>
</dbReference>
<accession>A0A376FZX8</accession>
<dbReference type="STRING" id="343874.GCA_000805695_01708"/>
<evidence type="ECO:0000313" key="2">
    <source>
        <dbReference type="Proteomes" id="UP000254737"/>
    </source>
</evidence>
<evidence type="ECO:0000313" key="1">
    <source>
        <dbReference type="EMBL" id="STD52948.1"/>
    </source>
</evidence>
<gene>
    <name evidence="1" type="ORF">NCTC13456_00161</name>
</gene>
<dbReference type="Gene3D" id="3.40.630.30">
    <property type="match status" value="1"/>
</dbReference>